<evidence type="ECO:0000313" key="2">
    <source>
        <dbReference type="Proteomes" id="UP000616595"/>
    </source>
</evidence>
<dbReference type="InterPro" id="IPR036594">
    <property type="entry name" value="Meth_synthase_dom"/>
</dbReference>
<gene>
    <name evidence="1" type="ORF">GH810_05800</name>
</gene>
<dbReference type="EMBL" id="WJBD01000005">
    <property type="protein sequence ID" value="MBC3887819.1"/>
    <property type="molecule type" value="Genomic_DNA"/>
</dbReference>
<sequence>MTAEMMEPLVEAIVIGDCTQSIDLAKNLCDTGISAKEIVVNGIEVAMAQLDEKCTMEQFNLLEIMLTGRAAMEVIKYLFPSGEIVTARYTPRFLS</sequence>
<name>A0A923HSD2_9FIRM</name>
<evidence type="ECO:0000313" key="1">
    <source>
        <dbReference type="EMBL" id="MBC3887819.1"/>
    </source>
</evidence>
<keyword evidence="2" id="KW-1185">Reference proteome</keyword>
<dbReference type="AlphaFoldDB" id="A0A923HSD2"/>
<proteinExistence type="predicted"/>
<reference evidence="1" key="2">
    <citation type="submission" date="2020-10" db="EMBL/GenBank/DDBJ databases">
        <title>Comparative genomics of the Acetobacterium genus.</title>
        <authorList>
            <person name="Marshall C."/>
            <person name="May H."/>
            <person name="Norman S."/>
        </authorList>
    </citation>
    <scope>NUCLEOTIDE SEQUENCE</scope>
    <source>
        <strain evidence="1">DER-2019</strain>
    </source>
</reference>
<dbReference type="Gene3D" id="1.10.1240.10">
    <property type="entry name" value="Methionine synthase domain"/>
    <property type="match status" value="1"/>
</dbReference>
<protein>
    <submittedName>
        <fullName evidence="1">Uncharacterized protein</fullName>
    </submittedName>
</protein>
<dbReference type="OrthoDB" id="9803687at2"/>
<comment type="caution">
    <text evidence="1">The sequence shown here is derived from an EMBL/GenBank/DDBJ whole genome shotgun (WGS) entry which is preliminary data.</text>
</comment>
<dbReference type="RefSeq" id="WP_148567324.1">
    <property type="nucleotide sequence ID" value="NZ_RXYA01000009.1"/>
</dbReference>
<organism evidence="1 2">
    <name type="scientific">Acetobacterium paludosum</name>
    <dbReference type="NCBI Taxonomy" id="52693"/>
    <lineage>
        <taxon>Bacteria</taxon>
        <taxon>Bacillati</taxon>
        <taxon>Bacillota</taxon>
        <taxon>Clostridia</taxon>
        <taxon>Eubacteriales</taxon>
        <taxon>Eubacteriaceae</taxon>
        <taxon>Acetobacterium</taxon>
    </lineage>
</organism>
<reference evidence="1" key="1">
    <citation type="submission" date="2019-10" db="EMBL/GenBank/DDBJ databases">
        <authorList>
            <person name="Ross D.E."/>
            <person name="Gulliver D."/>
        </authorList>
    </citation>
    <scope>NUCLEOTIDE SEQUENCE</scope>
    <source>
        <strain evidence="1">DER-2019</strain>
    </source>
</reference>
<dbReference type="Proteomes" id="UP000616595">
    <property type="component" value="Unassembled WGS sequence"/>
</dbReference>
<dbReference type="SUPFAM" id="SSF47644">
    <property type="entry name" value="Methionine synthase domain"/>
    <property type="match status" value="1"/>
</dbReference>
<accession>A0A923HSD2</accession>